<evidence type="ECO:0000259" key="12">
    <source>
        <dbReference type="Pfam" id="PF09335"/>
    </source>
</evidence>
<organism evidence="13 14">
    <name type="scientific">Lasiosphaeris hirsuta</name>
    <dbReference type="NCBI Taxonomy" id="260670"/>
    <lineage>
        <taxon>Eukaryota</taxon>
        <taxon>Fungi</taxon>
        <taxon>Dikarya</taxon>
        <taxon>Ascomycota</taxon>
        <taxon>Pezizomycotina</taxon>
        <taxon>Sordariomycetes</taxon>
        <taxon>Sordariomycetidae</taxon>
        <taxon>Sordariales</taxon>
        <taxon>Lasiosphaeriaceae</taxon>
        <taxon>Lasiosphaeris</taxon>
    </lineage>
</organism>
<feature type="transmembrane region" description="Helical" evidence="11">
    <location>
        <begin position="158"/>
        <end position="180"/>
    </location>
</feature>
<evidence type="ECO:0000256" key="4">
    <source>
        <dbReference type="ARBA" id="ARBA00013533"/>
    </source>
</evidence>
<dbReference type="Proteomes" id="UP001172102">
    <property type="component" value="Unassembled WGS sequence"/>
</dbReference>
<gene>
    <name evidence="13" type="ORF">B0H67DRAFT_565296</name>
</gene>
<accession>A0AA40EDR2</accession>
<evidence type="ECO:0000256" key="5">
    <source>
        <dbReference type="ARBA" id="ARBA00020673"/>
    </source>
</evidence>
<evidence type="ECO:0000256" key="8">
    <source>
        <dbReference type="ARBA" id="ARBA00023034"/>
    </source>
</evidence>
<keyword evidence="6 11" id="KW-0812">Transmembrane</keyword>
<reference evidence="13" key="1">
    <citation type="submission" date="2023-06" db="EMBL/GenBank/DDBJ databases">
        <title>Genome-scale phylogeny and comparative genomics of the fungal order Sordariales.</title>
        <authorList>
            <consortium name="Lawrence Berkeley National Laboratory"/>
            <person name="Hensen N."/>
            <person name="Bonometti L."/>
            <person name="Westerberg I."/>
            <person name="Brannstrom I.O."/>
            <person name="Guillou S."/>
            <person name="Cros-Aarteil S."/>
            <person name="Calhoun S."/>
            <person name="Haridas S."/>
            <person name="Kuo A."/>
            <person name="Mondo S."/>
            <person name="Pangilinan J."/>
            <person name="Riley R."/>
            <person name="Labutti K."/>
            <person name="Andreopoulos B."/>
            <person name="Lipzen A."/>
            <person name="Chen C."/>
            <person name="Yanf M."/>
            <person name="Daum C."/>
            <person name="Ng V."/>
            <person name="Clum A."/>
            <person name="Steindorff A."/>
            <person name="Ohm R."/>
            <person name="Martin F."/>
            <person name="Silar P."/>
            <person name="Natvig D."/>
            <person name="Lalanne C."/>
            <person name="Gautier V."/>
            <person name="Ament-Velasquez S.L."/>
            <person name="Kruys A."/>
            <person name="Hutchinson M.I."/>
            <person name="Powell A.J."/>
            <person name="Barry K."/>
            <person name="Miller A.N."/>
            <person name="Grigoriev I.V."/>
            <person name="Debuchy R."/>
            <person name="Gladieux P."/>
            <person name="Thoren M.H."/>
            <person name="Johannesson H."/>
        </authorList>
    </citation>
    <scope>NUCLEOTIDE SEQUENCE</scope>
    <source>
        <strain evidence="13">SMH4607-1</strain>
    </source>
</reference>
<proteinExistence type="inferred from homology"/>
<dbReference type="EMBL" id="JAUKUA010000001">
    <property type="protein sequence ID" value="KAK0731598.1"/>
    <property type="molecule type" value="Genomic_DNA"/>
</dbReference>
<evidence type="ECO:0000256" key="10">
    <source>
        <dbReference type="SAM" id="MobiDB-lite"/>
    </source>
</evidence>
<comment type="subcellular location">
    <subcellularLocation>
        <location evidence="2">Golgi apparatus membrane</location>
        <topology evidence="2">Multi-pass membrane protein</topology>
    </subcellularLocation>
</comment>
<feature type="compositionally biased region" description="Low complexity" evidence="10">
    <location>
        <begin position="67"/>
        <end position="81"/>
    </location>
</feature>
<comment type="function">
    <text evidence="1">Golgi membrane protein involved in vesicular trafficking and spindle migration.</text>
</comment>
<protein>
    <recommendedName>
        <fullName evidence="4">Golgi apparatus membrane protein TVP38</fullName>
    </recommendedName>
    <alternativeName>
        <fullName evidence="5">Golgi apparatus membrane protein tvp38</fullName>
    </alternativeName>
</protein>
<keyword evidence="14" id="KW-1185">Reference proteome</keyword>
<evidence type="ECO:0000256" key="6">
    <source>
        <dbReference type="ARBA" id="ARBA00022692"/>
    </source>
</evidence>
<dbReference type="PANTHER" id="PTHR47549:SF1">
    <property type="entry name" value="GOLGI APPARATUS MEMBRANE PROTEIN TVP38"/>
    <property type="match status" value="1"/>
</dbReference>
<feature type="transmembrane region" description="Helical" evidence="11">
    <location>
        <begin position="268"/>
        <end position="288"/>
    </location>
</feature>
<feature type="compositionally biased region" description="Low complexity" evidence="10">
    <location>
        <begin position="10"/>
        <end position="57"/>
    </location>
</feature>
<dbReference type="GO" id="GO:0000022">
    <property type="term" value="P:mitotic spindle elongation"/>
    <property type="evidence" value="ECO:0007669"/>
    <property type="project" value="TreeGrafter"/>
</dbReference>
<comment type="caution">
    <text evidence="13">The sequence shown here is derived from an EMBL/GenBank/DDBJ whole genome shotgun (WGS) entry which is preliminary data.</text>
</comment>
<feature type="region of interest" description="Disordered" evidence="10">
    <location>
        <begin position="425"/>
        <end position="455"/>
    </location>
</feature>
<dbReference type="InterPro" id="IPR051076">
    <property type="entry name" value="Golgi_membrane_TVP38/TMEM64"/>
</dbReference>
<comment type="similarity">
    <text evidence="3">Belongs to the TVP38/TMEM64 family.</text>
</comment>
<evidence type="ECO:0000256" key="7">
    <source>
        <dbReference type="ARBA" id="ARBA00022989"/>
    </source>
</evidence>
<dbReference type="GO" id="GO:0000139">
    <property type="term" value="C:Golgi membrane"/>
    <property type="evidence" value="ECO:0007669"/>
    <property type="project" value="UniProtKB-SubCell"/>
</dbReference>
<feature type="domain" description="VTT" evidence="12">
    <location>
        <begin position="177"/>
        <end position="282"/>
    </location>
</feature>
<dbReference type="AlphaFoldDB" id="A0AA40EDR2"/>
<keyword evidence="9 11" id="KW-0472">Membrane</keyword>
<evidence type="ECO:0000256" key="9">
    <source>
        <dbReference type="ARBA" id="ARBA00023136"/>
    </source>
</evidence>
<evidence type="ECO:0000313" key="14">
    <source>
        <dbReference type="Proteomes" id="UP001172102"/>
    </source>
</evidence>
<dbReference type="GO" id="GO:0016192">
    <property type="term" value="P:vesicle-mediated transport"/>
    <property type="evidence" value="ECO:0007669"/>
    <property type="project" value="TreeGrafter"/>
</dbReference>
<evidence type="ECO:0000313" key="13">
    <source>
        <dbReference type="EMBL" id="KAK0731598.1"/>
    </source>
</evidence>
<dbReference type="InterPro" id="IPR032816">
    <property type="entry name" value="VTT_dom"/>
</dbReference>
<sequence>MPSHTEDYQLSSPLSPTTASPSLFTPASSTSTTSLAASAASKRPNSPTSPHLPSPSSQASVPPWACRPTPTTRLSTRRSTPYAVSHDPPLLERLTTLSSAISRQALRLLLSLTPLQRLALVVAGLAVLTLTILGLVYSHRIFAALGPVAQKWRLLPGGWVLVWLLAFACAFPPMIGYSTVVTVAGFVYGFPWGWPIVASATVAGSTAAFFTSRGVFSGYVHRLVGKDARFVALGQVLRRDGLGVLAMIRLSPLPYSLSNGFLATVPSIRPGGFALATACATYAFPFFLSRAVTNESSPKLAVHVFIGSRLALLVESGDKMSGADRAINYASMFFGGLMGFTVGILIYRRTMARAAELAAAGGLEEGEGADSDIERQAGDNDEEGGYADAENSRLIRGNAAMAGDVDAAALMDDDDISLWDTDGIDTSYRDSWDEEEAVGGGGRSNGDVVANGVKR</sequence>
<evidence type="ECO:0000256" key="2">
    <source>
        <dbReference type="ARBA" id="ARBA00004653"/>
    </source>
</evidence>
<evidence type="ECO:0000256" key="3">
    <source>
        <dbReference type="ARBA" id="ARBA00008640"/>
    </source>
</evidence>
<name>A0AA40EDR2_9PEZI</name>
<feature type="transmembrane region" description="Helical" evidence="11">
    <location>
        <begin position="329"/>
        <end position="347"/>
    </location>
</feature>
<feature type="transmembrane region" description="Helical" evidence="11">
    <location>
        <begin position="192"/>
        <end position="210"/>
    </location>
</feature>
<dbReference type="Pfam" id="PF09335">
    <property type="entry name" value="VTT_dom"/>
    <property type="match status" value="1"/>
</dbReference>
<feature type="transmembrane region" description="Helical" evidence="11">
    <location>
        <begin position="118"/>
        <end position="137"/>
    </location>
</feature>
<evidence type="ECO:0000256" key="1">
    <source>
        <dbReference type="ARBA" id="ARBA00002978"/>
    </source>
</evidence>
<feature type="region of interest" description="Disordered" evidence="10">
    <location>
        <begin position="366"/>
        <end position="386"/>
    </location>
</feature>
<keyword evidence="7 11" id="KW-1133">Transmembrane helix</keyword>
<evidence type="ECO:0000256" key="11">
    <source>
        <dbReference type="SAM" id="Phobius"/>
    </source>
</evidence>
<dbReference type="PANTHER" id="PTHR47549">
    <property type="entry name" value="GOLGI APPARATUS MEMBRANE PROTEIN TVP38-RELATED"/>
    <property type="match status" value="1"/>
</dbReference>
<keyword evidence="8" id="KW-0333">Golgi apparatus</keyword>
<feature type="region of interest" description="Disordered" evidence="10">
    <location>
        <begin position="1"/>
        <end position="84"/>
    </location>
</feature>